<comment type="caution">
    <text evidence="2">The sequence shown here is derived from an EMBL/GenBank/DDBJ whole genome shotgun (WGS) entry which is preliminary data.</text>
</comment>
<dbReference type="Proteomes" id="UP000565579">
    <property type="component" value="Unassembled WGS sequence"/>
</dbReference>
<dbReference type="AlphaFoldDB" id="A0A7X0TX66"/>
<sequence length="420" mass="45619">MTDRTSPPPAAMSPTELASVLSGETAKGYSDGTQRTVPPEETLARIRTYLPRAGITRLADITGLDSLGIPVTLAVRPNGRVLSVSSGKGLTTAAALVSGAMESIELHHAEVEWSPRTVRRSYAEMRAEHLVPDAADLPLARSAPFPHDWPYLWTWGWDLAGAAEVALPVSMIHMGNRHARVFDLFSFQVTSNGLASGNTLAEALLSGLLEVIERDAVTCHTERWRNGTPPPLFDLDAVAFPSVVPLLDRLAAAKARAIVFDCTLDTGVPVYMAHVVDESGLISGTFTGYGAHLDPEIALSRAITEAAQARTVIIAGSRDDIYRHRDLARRVSMERWREWQDGAGDLRTVRPDPLSRSGATFEEDIRTLLARLRAAGLERVVAVDLSTPHFPVSVVKVVVPGLEGYRMENYAPGRRARRAA</sequence>
<name>A0A7X0TX66_9ACTN</name>
<keyword evidence="2" id="KW-0689">Ribosomal protein</keyword>
<dbReference type="EMBL" id="JACHMI010000001">
    <property type="protein sequence ID" value="MBB6547262.1"/>
    <property type="molecule type" value="Genomic_DNA"/>
</dbReference>
<keyword evidence="2" id="KW-0687">Ribonucleoprotein</keyword>
<keyword evidence="3" id="KW-1185">Reference proteome</keyword>
<keyword evidence="2" id="KW-0808">Transferase</keyword>
<proteinExistence type="predicted"/>
<dbReference type="PROSITE" id="PS51664">
    <property type="entry name" value="YCAO"/>
    <property type="match status" value="1"/>
</dbReference>
<feature type="domain" description="YcaO" evidence="1">
    <location>
        <begin position="87"/>
        <end position="420"/>
    </location>
</feature>
<reference evidence="2 3" key="1">
    <citation type="submission" date="2020-08" db="EMBL/GenBank/DDBJ databases">
        <title>Sequencing the genomes of 1000 actinobacteria strains.</title>
        <authorList>
            <person name="Klenk H.-P."/>
        </authorList>
    </citation>
    <scope>NUCLEOTIDE SEQUENCE [LARGE SCALE GENOMIC DNA]</scope>
    <source>
        <strain evidence="2 3">DSM 43768</strain>
    </source>
</reference>
<accession>A0A7X0TX66</accession>
<gene>
    <name evidence="2" type="ORF">HD593_002057</name>
</gene>
<dbReference type="PANTHER" id="PTHR37809">
    <property type="entry name" value="RIBOSOMAL PROTEIN S12 METHYLTHIOTRANSFERASE ACCESSORY FACTOR YCAO"/>
    <property type="match status" value="1"/>
</dbReference>
<dbReference type="GO" id="GO:0016740">
    <property type="term" value="F:transferase activity"/>
    <property type="evidence" value="ECO:0007669"/>
    <property type="project" value="UniProtKB-KW"/>
</dbReference>
<organism evidence="2 3">
    <name type="scientific">Nonomuraea rubra</name>
    <dbReference type="NCBI Taxonomy" id="46180"/>
    <lineage>
        <taxon>Bacteria</taxon>
        <taxon>Bacillati</taxon>
        <taxon>Actinomycetota</taxon>
        <taxon>Actinomycetes</taxon>
        <taxon>Streptosporangiales</taxon>
        <taxon>Streptosporangiaceae</taxon>
        <taxon>Nonomuraea</taxon>
    </lineage>
</organism>
<evidence type="ECO:0000259" key="1">
    <source>
        <dbReference type="PROSITE" id="PS51664"/>
    </source>
</evidence>
<evidence type="ECO:0000313" key="3">
    <source>
        <dbReference type="Proteomes" id="UP000565579"/>
    </source>
</evidence>
<protein>
    <submittedName>
        <fullName evidence="2">Ribosomal protein S12 methylthiotransferase accessory factor</fullName>
    </submittedName>
</protein>
<dbReference type="GO" id="GO:0005840">
    <property type="term" value="C:ribosome"/>
    <property type="evidence" value="ECO:0007669"/>
    <property type="project" value="UniProtKB-KW"/>
</dbReference>
<dbReference type="NCBIfam" id="TIGR00702">
    <property type="entry name" value="YcaO-type kinase domain"/>
    <property type="match status" value="1"/>
</dbReference>
<dbReference type="PANTHER" id="PTHR37809:SF1">
    <property type="entry name" value="RIBOSOMAL PROTEIN S12 METHYLTHIOTRANSFERASE ACCESSORY FACTOR YCAO"/>
    <property type="match status" value="1"/>
</dbReference>
<dbReference type="Pfam" id="PF02624">
    <property type="entry name" value="YcaO"/>
    <property type="match status" value="1"/>
</dbReference>
<dbReference type="Gene3D" id="3.30.1330.230">
    <property type="match status" value="2"/>
</dbReference>
<dbReference type="InterPro" id="IPR003776">
    <property type="entry name" value="YcaO-like_dom"/>
</dbReference>
<dbReference type="RefSeq" id="WP_185101932.1">
    <property type="nucleotide sequence ID" value="NZ_BAAAXY010000216.1"/>
</dbReference>
<evidence type="ECO:0000313" key="2">
    <source>
        <dbReference type="EMBL" id="MBB6547262.1"/>
    </source>
</evidence>